<dbReference type="EMBL" id="CP001348">
    <property type="protein sequence ID" value="ACL76287.1"/>
    <property type="molecule type" value="Genomic_DNA"/>
</dbReference>
<dbReference type="Proteomes" id="UP000001349">
    <property type="component" value="Chromosome"/>
</dbReference>
<feature type="short sequence motif" description="HXTX 1" evidence="2">
    <location>
        <begin position="40"/>
        <end position="43"/>
    </location>
</feature>
<accession>B8I3E4</accession>
<dbReference type="GO" id="GO:0016874">
    <property type="term" value="F:ligase activity"/>
    <property type="evidence" value="ECO:0007669"/>
    <property type="project" value="UniProtKB-KW"/>
</dbReference>
<sequence length="181" mass="21302">MRVFFAIEFDDDIKTYLSEIQQKVRQHCTSGNFTLKENFHLTLRFIGEQNTDHVQNLKQVLKDAAQFQGFELILDKPGIFRKGNRGIIWLGIEKSLQLQQLYNNMEDLLSQKGYQKEERSYNPHITLAREVKTEDFGFLTEKIEIDKLTMKVKSISLMESKRINDKLAYIPLERAELTDNR</sequence>
<feature type="short sequence motif" description="HXTX 2" evidence="2">
    <location>
        <begin position="124"/>
        <end position="127"/>
    </location>
</feature>
<dbReference type="EC" id="3.1.4.58" evidence="2"/>
<dbReference type="GO" id="GO:0008664">
    <property type="term" value="F:RNA 2',3'-cyclic 3'-phosphodiesterase activity"/>
    <property type="evidence" value="ECO:0007669"/>
    <property type="project" value="UniProtKB-EC"/>
</dbReference>
<dbReference type="RefSeq" id="WP_015925391.1">
    <property type="nucleotide sequence ID" value="NC_011898.1"/>
</dbReference>
<dbReference type="Gene3D" id="3.90.1140.10">
    <property type="entry name" value="Cyclic phosphodiesterase"/>
    <property type="match status" value="1"/>
</dbReference>
<reference evidence="3 4" key="1">
    <citation type="submission" date="2009-01" db="EMBL/GenBank/DDBJ databases">
        <title>Complete sequence of Clostridium cellulolyticum H10.</title>
        <authorList>
            <consortium name="US DOE Joint Genome Institute"/>
            <person name="Lucas S."/>
            <person name="Copeland A."/>
            <person name="Lapidus A."/>
            <person name="Glavina del Rio T."/>
            <person name="Dalin E."/>
            <person name="Tice H."/>
            <person name="Bruce D."/>
            <person name="Goodwin L."/>
            <person name="Pitluck S."/>
            <person name="Chertkov O."/>
            <person name="Saunders E."/>
            <person name="Brettin T."/>
            <person name="Detter J.C."/>
            <person name="Han C."/>
            <person name="Larimer F."/>
            <person name="Land M."/>
            <person name="Hauser L."/>
            <person name="Kyrpides N."/>
            <person name="Ivanova N."/>
            <person name="Zhou J."/>
            <person name="Richardson P."/>
        </authorList>
    </citation>
    <scope>NUCLEOTIDE SEQUENCE [LARGE SCALE GENOMIC DNA]</scope>
    <source>
        <strain evidence="4">ATCC 35319 / DSM 5812 / JCM 6584 / H10</strain>
    </source>
</reference>
<dbReference type="InterPro" id="IPR004175">
    <property type="entry name" value="RNA_CPDase"/>
</dbReference>
<keyword evidence="4" id="KW-1185">Reference proteome</keyword>
<dbReference type="OrthoDB" id="9789350at2"/>
<dbReference type="InterPro" id="IPR009097">
    <property type="entry name" value="Cyclic_Pdiesterase"/>
</dbReference>
<feature type="active site" description="Proton donor" evidence="2">
    <location>
        <position position="40"/>
    </location>
</feature>
<protein>
    <recommendedName>
        <fullName evidence="2">RNA 2',3'-cyclic phosphodiesterase</fullName>
        <shortName evidence="2">RNA 2',3'-CPDase</shortName>
        <ecNumber evidence="2">3.1.4.58</ecNumber>
    </recommendedName>
</protein>
<gene>
    <name evidence="3" type="ordered locus">Ccel_1939</name>
</gene>
<comment type="catalytic activity">
    <reaction evidence="2">
        <text>a 3'-end 2',3'-cyclophospho-ribonucleotide-RNA + H2O = a 3'-end 2'-phospho-ribonucleotide-RNA + H(+)</text>
        <dbReference type="Rhea" id="RHEA:11828"/>
        <dbReference type="Rhea" id="RHEA-COMP:10464"/>
        <dbReference type="Rhea" id="RHEA-COMP:17353"/>
        <dbReference type="ChEBI" id="CHEBI:15377"/>
        <dbReference type="ChEBI" id="CHEBI:15378"/>
        <dbReference type="ChEBI" id="CHEBI:83064"/>
        <dbReference type="ChEBI" id="CHEBI:173113"/>
        <dbReference type="EC" id="3.1.4.58"/>
    </reaction>
</comment>
<dbReference type="HOGENOM" id="CLU_081251_3_3_9"/>
<name>B8I3E4_RUMCH</name>
<dbReference type="AlphaFoldDB" id="B8I3E4"/>
<dbReference type="SUPFAM" id="SSF55144">
    <property type="entry name" value="LigT-like"/>
    <property type="match status" value="1"/>
</dbReference>
<organism evidence="3 4">
    <name type="scientific">Ruminiclostridium cellulolyticum (strain ATCC 35319 / DSM 5812 / JCM 6584 / H10)</name>
    <name type="common">Clostridium cellulolyticum</name>
    <dbReference type="NCBI Taxonomy" id="394503"/>
    <lineage>
        <taxon>Bacteria</taxon>
        <taxon>Bacillati</taxon>
        <taxon>Bacillota</taxon>
        <taxon>Clostridia</taxon>
        <taxon>Eubacteriales</taxon>
        <taxon>Oscillospiraceae</taxon>
        <taxon>Ruminiclostridium</taxon>
    </lineage>
</organism>
<keyword evidence="1 2" id="KW-0378">Hydrolase</keyword>
<comment type="function">
    <text evidence="2">Hydrolyzes RNA 2',3'-cyclic phosphodiester to an RNA 2'-phosphomonoester.</text>
</comment>
<dbReference type="PANTHER" id="PTHR35561:SF1">
    <property type="entry name" value="RNA 2',3'-CYCLIC PHOSPHODIESTERASE"/>
    <property type="match status" value="1"/>
</dbReference>
<dbReference type="STRING" id="394503.Ccel_1939"/>
<evidence type="ECO:0000313" key="4">
    <source>
        <dbReference type="Proteomes" id="UP000001349"/>
    </source>
</evidence>
<comment type="similarity">
    <text evidence="2">Belongs to the 2H phosphoesterase superfamily. ThpR family.</text>
</comment>
<dbReference type="Pfam" id="PF13563">
    <property type="entry name" value="2_5_RNA_ligase2"/>
    <property type="match status" value="1"/>
</dbReference>
<evidence type="ECO:0000313" key="3">
    <source>
        <dbReference type="EMBL" id="ACL76287.1"/>
    </source>
</evidence>
<evidence type="ECO:0000256" key="1">
    <source>
        <dbReference type="ARBA" id="ARBA00022801"/>
    </source>
</evidence>
<proteinExistence type="inferred from homology"/>
<dbReference type="KEGG" id="cce:Ccel_1939"/>
<evidence type="ECO:0000256" key="2">
    <source>
        <dbReference type="HAMAP-Rule" id="MF_01940"/>
    </source>
</evidence>
<dbReference type="eggNOG" id="COG1514">
    <property type="taxonomic scope" value="Bacteria"/>
</dbReference>
<dbReference type="HAMAP" id="MF_01940">
    <property type="entry name" value="RNA_CPDase"/>
    <property type="match status" value="1"/>
</dbReference>
<dbReference type="NCBIfam" id="TIGR02258">
    <property type="entry name" value="2_5_ligase"/>
    <property type="match status" value="1"/>
</dbReference>
<dbReference type="PANTHER" id="PTHR35561">
    <property type="entry name" value="RNA 2',3'-CYCLIC PHOSPHODIESTERASE"/>
    <property type="match status" value="1"/>
</dbReference>
<keyword evidence="3" id="KW-0436">Ligase</keyword>
<feature type="active site" description="Proton acceptor" evidence="2">
    <location>
        <position position="124"/>
    </location>
</feature>
<dbReference type="GO" id="GO:0004113">
    <property type="term" value="F:2',3'-cyclic-nucleotide 3'-phosphodiesterase activity"/>
    <property type="evidence" value="ECO:0007669"/>
    <property type="project" value="InterPro"/>
</dbReference>